<gene>
    <name evidence="5" type="ORF">GWA01_13860</name>
</gene>
<sequence>MNNYVNLRNNYLYQQEISTFSETPIDHRKNGNYKYKKSLVACARWENQYIVEWVNYHKSIGFDHIYIYCNDDDPSSLYDKLIPFLSGDNPFITFVHYNLVGLQFQMYFHFLWKYSTENEWIMFFDIDEFLLLRNVDNIDKFIVNYDKYDAIYFNWCSFGNNGYETRPEGSVLINYTKREDGATPFTKILIKTNSIPYKKIYQIPNAPINHDYVGLDKEIISCNVLHEDMQNYYENFPDSAWEYLNKNNRRQRIIEKGFVAHFNIKSNQDFELRVSRSLGGSFATQKIWGQLTEEQKKSHHAMTNAIEDKYLHNYWQSYVNKAWDHSLFLPSEWTLISKGKKASQSSTEHNRTIEEDAEAIISGEIWARAQNHTKYEKNPWWEIDLLNHFNVHEIRIFNRMDGCLERVSNFSIEISTDRLTWHEIHRKNDNLIYGGADGFPYIWRSISGYTAKYLKIIIIAPDGGYLHFDQVEIYGNIIS</sequence>
<keyword evidence="6" id="KW-1185">Reference proteome</keyword>
<protein>
    <recommendedName>
        <fullName evidence="4">F5/8 type C domain-containing protein</fullName>
    </recommendedName>
</protein>
<keyword evidence="3" id="KW-0472">Membrane</keyword>
<dbReference type="Proteomes" id="UP000321230">
    <property type="component" value="Unassembled WGS sequence"/>
</dbReference>
<dbReference type="GO" id="GO:0005737">
    <property type="term" value="C:cytoplasm"/>
    <property type="evidence" value="ECO:0007669"/>
    <property type="project" value="TreeGrafter"/>
</dbReference>
<dbReference type="Gene3D" id="2.60.120.260">
    <property type="entry name" value="Galactose-binding domain-like"/>
    <property type="match status" value="1"/>
</dbReference>
<keyword evidence="3" id="KW-1133">Transmembrane helix</keyword>
<dbReference type="SUPFAM" id="SSF49785">
    <property type="entry name" value="Galactose-binding domain-like"/>
    <property type="match status" value="1"/>
</dbReference>
<keyword evidence="2" id="KW-0812">Transmembrane</keyword>
<dbReference type="Pfam" id="PF22633">
    <property type="entry name" value="F5_F8_type_C_2"/>
    <property type="match status" value="1"/>
</dbReference>
<comment type="subcellular location">
    <subcellularLocation>
        <location evidence="1">Membrane</location>
        <topology evidence="1">Single-pass membrane protein</topology>
    </subcellularLocation>
</comment>
<comment type="caution">
    <text evidence="5">The sequence shown here is derived from an EMBL/GenBank/DDBJ whole genome shotgun (WGS) entry which is preliminary data.</text>
</comment>
<organism evidence="5 6">
    <name type="scientific">Gluconobacter wancherniae NBRC 103581</name>
    <dbReference type="NCBI Taxonomy" id="656744"/>
    <lineage>
        <taxon>Bacteria</taxon>
        <taxon>Pseudomonadati</taxon>
        <taxon>Pseudomonadota</taxon>
        <taxon>Alphaproteobacteria</taxon>
        <taxon>Acetobacterales</taxon>
        <taxon>Acetobacteraceae</taxon>
        <taxon>Gluconobacter</taxon>
    </lineage>
</organism>
<dbReference type="OrthoDB" id="1997677at2"/>
<dbReference type="InterPro" id="IPR000421">
    <property type="entry name" value="FA58C"/>
</dbReference>
<accession>A0A511AZJ9</accession>
<dbReference type="Pfam" id="PF13704">
    <property type="entry name" value="Glyco_tranf_2_4"/>
    <property type="match status" value="1"/>
</dbReference>
<feature type="domain" description="F5/8 type C" evidence="4">
    <location>
        <begin position="322"/>
        <end position="476"/>
    </location>
</feature>
<evidence type="ECO:0000259" key="4">
    <source>
        <dbReference type="PROSITE" id="PS50022"/>
    </source>
</evidence>
<name>A0A511AZJ9_9PROT</name>
<dbReference type="EMBL" id="BJUZ01000001">
    <property type="protein sequence ID" value="GEK93616.1"/>
    <property type="molecule type" value="Genomic_DNA"/>
</dbReference>
<dbReference type="AlphaFoldDB" id="A0A511AZJ9"/>
<dbReference type="GO" id="GO:0016020">
    <property type="term" value="C:membrane"/>
    <property type="evidence" value="ECO:0007669"/>
    <property type="project" value="UniProtKB-SubCell"/>
</dbReference>
<dbReference type="GO" id="GO:0016757">
    <property type="term" value="F:glycosyltransferase activity"/>
    <property type="evidence" value="ECO:0007669"/>
    <property type="project" value="TreeGrafter"/>
</dbReference>
<dbReference type="PROSITE" id="PS50022">
    <property type="entry name" value="FA58C_3"/>
    <property type="match status" value="1"/>
</dbReference>
<evidence type="ECO:0000313" key="6">
    <source>
        <dbReference type="Proteomes" id="UP000321230"/>
    </source>
</evidence>
<proteinExistence type="predicted"/>
<dbReference type="InterPro" id="IPR008979">
    <property type="entry name" value="Galactose-bd-like_sf"/>
</dbReference>
<evidence type="ECO:0000256" key="1">
    <source>
        <dbReference type="ARBA" id="ARBA00004167"/>
    </source>
</evidence>
<evidence type="ECO:0000313" key="5">
    <source>
        <dbReference type="EMBL" id="GEK93616.1"/>
    </source>
</evidence>
<dbReference type="PANTHER" id="PTHR21461:SF69">
    <property type="entry name" value="GLYCOSYLTRANSFERASE FAMILY 92 PROTEIN"/>
    <property type="match status" value="1"/>
</dbReference>
<evidence type="ECO:0000256" key="3">
    <source>
        <dbReference type="ARBA" id="ARBA00022989"/>
    </source>
</evidence>
<reference evidence="5 6" key="1">
    <citation type="submission" date="2019-07" db="EMBL/GenBank/DDBJ databases">
        <title>Whole genome shotgun sequence of Gluconobacter wancherniae NBRC 103581.</title>
        <authorList>
            <person name="Hosoyama A."/>
            <person name="Uohara A."/>
            <person name="Ohji S."/>
            <person name="Ichikawa N."/>
        </authorList>
    </citation>
    <scope>NUCLEOTIDE SEQUENCE [LARGE SCALE GENOMIC DNA]</scope>
    <source>
        <strain evidence="5 6">NBRC 103581</strain>
    </source>
</reference>
<dbReference type="PANTHER" id="PTHR21461">
    <property type="entry name" value="GLYCOSYLTRANSFERASE FAMILY 92 PROTEIN"/>
    <property type="match status" value="1"/>
</dbReference>
<evidence type="ECO:0000256" key="2">
    <source>
        <dbReference type="ARBA" id="ARBA00022692"/>
    </source>
</evidence>
<dbReference type="RefSeq" id="WP_146795257.1">
    <property type="nucleotide sequence ID" value="NZ_BARC01000014.1"/>
</dbReference>